<organism evidence="3 4">
    <name type="scientific">Lapidilactobacillus mulanensis</name>
    <dbReference type="NCBI Taxonomy" id="2485999"/>
    <lineage>
        <taxon>Bacteria</taxon>
        <taxon>Bacillati</taxon>
        <taxon>Bacillota</taxon>
        <taxon>Bacilli</taxon>
        <taxon>Lactobacillales</taxon>
        <taxon>Lactobacillaceae</taxon>
        <taxon>Lapidilactobacillus</taxon>
    </lineage>
</organism>
<dbReference type="SUPFAM" id="SSF47413">
    <property type="entry name" value="lambda repressor-like DNA-binding domains"/>
    <property type="match status" value="1"/>
</dbReference>
<feature type="domain" description="HTH cro/C1-type" evidence="2">
    <location>
        <begin position="13"/>
        <end position="67"/>
    </location>
</feature>
<comment type="caution">
    <text evidence="3">The sequence shown here is derived from an EMBL/GenBank/DDBJ whole genome shotgun (WGS) entry which is preliminary data.</text>
</comment>
<dbReference type="Pfam" id="PF01381">
    <property type="entry name" value="HTH_3"/>
    <property type="match status" value="1"/>
</dbReference>
<protein>
    <submittedName>
        <fullName evidence="3">Helix-turn-helix domain-containing protein</fullName>
    </submittedName>
</protein>
<reference evidence="4" key="1">
    <citation type="journal article" date="2019" name="Int. J. Syst. Evol. Microbiol.">
        <title>The Global Catalogue of Microorganisms (GCM) 10K type strain sequencing project: providing services to taxonomists for standard genome sequencing and annotation.</title>
        <authorList>
            <consortium name="The Broad Institute Genomics Platform"/>
            <consortium name="The Broad Institute Genome Sequencing Center for Infectious Disease"/>
            <person name="Wu L."/>
            <person name="Ma J."/>
        </authorList>
    </citation>
    <scope>NUCLEOTIDE SEQUENCE [LARGE SCALE GENOMIC DNA]</scope>
    <source>
        <strain evidence="4">CCM 8951</strain>
    </source>
</reference>
<sequence length="316" mass="36066">MVIFNSNRISKKIADARKAKNMTQMELADRLGVSYQAVSNWERSQSMPDIDKYASLAEVLDISINDLLGSDEGEETIKQIQDPDEPVNIETVIDAAPVMKPQQVEDKVEHKQISLSQLREIAPYVSDDTLSEMMHTLQDSPDFLQELPKLAPFLDEDDLEEFVEHKVLPLMPDALPTLIKLAPFRDEDANGETLSQLWGDTRVSQRDLKELLPFIDSDALYDALMSNRITDFDSLVELAPFLDDDQVNDLFEKVARKYPEQRKILRSLAPFTESDTIAEYLKSALPKITDEKERASEFHAFLPFLEDDDLLSIFDR</sequence>
<dbReference type="CDD" id="cd00093">
    <property type="entry name" value="HTH_XRE"/>
    <property type="match status" value="1"/>
</dbReference>
<dbReference type="PROSITE" id="PS50943">
    <property type="entry name" value="HTH_CROC1"/>
    <property type="match status" value="1"/>
</dbReference>
<evidence type="ECO:0000259" key="2">
    <source>
        <dbReference type="PROSITE" id="PS50943"/>
    </source>
</evidence>
<name>A0ABW4DNC8_9LACO</name>
<gene>
    <name evidence="3" type="ORF">ACFQ4L_00450</name>
</gene>
<dbReference type="PANTHER" id="PTHR46558">
    <property type="entry name" value="TRACRIPTIONAL REGULATORY PROTEIN-RELATED-RELATED"/>
    <property type="match status" value="1"/>
</dbReference>
<evidence type="ECO:0000256" key="1">
    <source>
        <dbReference type="ARBA" id="ARBA00023125"/>
    </source>
</evidence>
<proteinExistence type="predicted"/>
<dbReference type="RefSeq" id="WP_164506635.1">
    <property type="nucleotide sequence ID" value="NZ_JBHTOF010000010.1"/>
</dbReference>
<dbReference type="SMART" id="SM00530">
    <property type="entry name" value="HTH_XRE"/>
    <property type="match status" value="1"/>
</dbReference>
<dbReference type="InterPro" id="IPR010982">
    <property type="entry name" value="Lambda_DNA-bd_dom_sf"/>
</dbReference>
<keyword evidence="4" id="KW-1185">Reference proteome</keyword>
<dbReference type="PANTHER" id="PTHR46558:SF11">
    <property type="entry name" value="HTH-TYPE TRANSCRIPTIONAL REGULATOR XRE"/>
    <property type="match status" value="1"/>
</dbReference>
<dbReference type="EMBL" id="JBHTOF010000010">
    <property type="protein sequence ID" value="MFD1464561.1"/>
    <property type="molecule type" value="Genomic_DNA"/>
</dbReference>
<dbReference type="InterPro" id="IPR001387">
    <property type="entry name" value="Cro/C1-type_HTH"/>
</dbReference>
<evidence type="ECO:0000313" key="4">
    <source>
        <dbReference type="Proteomes" id="UP001597244"/>
    </source>
</evidence>
<accession>A0ABW4DNC8</accession>
<evidence type="ECO:0000313" key="3">
    <source>
        <dbReference type="EMBL" id="MFD1464561.1"/>
    </source>
</evidence>
<dbReference type="Gene3D" id="1.10.260.40">
    <property type="entry name" value="lambda repressor-like DNA-binding domains"/>
    <property type="match status" value="1"/>
</dbReference>
<keyword evidence="1" id="KW-0238">DNA-binding</keyword>
<dbReference type="Proteomes" id="UP001597244">
    <property type="component" value="Unassembled WGS sequence"/>
</dbReference>